<dbReference type="PROSITE" id="PS00211">
    <property type="entry name" value="ABC_TRANSPORTER_1"/>
    <property type="match status" value="1"/>
</dbReference>
<evidence type="ECO:0000256" key="3">
    <source>
        <dbReference type="ARBA" id="ARBA00022741"/>
    </source>
</evidence>
<dbReference type="SUPFAM" id="SSF52540">
    <property type="entry name" value="P-loop containing nucleoside triphosphate hydrolases"/>
    <property type="match status" value="1"/>
</dbReference>
<dbReference type="CDD" id="cd03257">
    <property type="entry name" value="ABC_NikE_OppD_transporters"/>
    <property type="match status" value="1"/>
</dbReference>
<dbReference type="SMART" id="SM00382">
    <property type="entry name" value="AAA"/>
    <property type="match status" value="1"/>
</dbReference>
<keyword evidence="4 6" id="KW-0067">ATP-binding</keyword>
<reference evidence="6 7" key="1">
    <citation type="submission" date="2019-11" db="EMBL/GenBank/DDBJ databases">
        <title>Comparative genomics of hydrocarbon-degrading Desulfosarcina strains.</title>
        <authorList>
            <person name="Watanabe M."/>
            <person name="Kojima H."/>
            <person name="Fukui M."/>
        </authorList>
    </citation>
    <scope>NUCLEOTIDE SEQUENCE [LARGE SCALE GENOMIC DNA]</scope>
    <source>
        <strain evidence="6 7">PP31</strain>
    </source>
</reference>
<dbReference type="GO" id="GO:0005524">
    <property type="term" value="F:ATP binding"/>
    <property type="evidence" value="ECO:0007669"/>
    <property type="project" value="UniProtKB-KW"/>
</dbReference>
<protein>
    <submittedName>
        <fullName evidence="6">ABC transporter ATP-binding protein</fullName>
    </submittedName>
</protein>
<dbReference type="InterPro" id="IPR003439">
    <property type="entry name" value="ABC_transporter-like_ATP-bd"/>
</dbReference>
<comment type="similarity">
    <text evidence="1">Belongs to the ABC transporter superfamily.</text>
</comment>
<dbReference type="Gene3D" id="3.40.50.300">
    <property type="entry name" value="P-loop containing nucleotide triphosphate hydrolases"/>
    <property type="match status" value="1"/>
</dbReference>
<dbReference type="RefSeq" id="WP_155307757.1">
    <property type="nucleotide sequence ID" value="NZ_AP021875.1"/>
</dbReference>
<dbReference type="FunFam" id="3.40.50.300:FF:000016">
    <property type="entry name" value="Oligopeptide ABC transporter ATP-binding component"/>
    <property type="match status" value="1"/>
</dbReference>
<proteinExistence type="inferred from homology"/>
<dbReference type="InterPro" id="IPR027417">
    <property type="entry name" value="P-loop_NTPase"/>
</dbReference>
<dbReference type="InterPro" id="IPR050319">
    <property type="entry name" value="ABC_transp_ATP-bind"/>
</dbReference>
<dbReference type="AlphaFoldDB" id="A0A5K7ZEF2"/>
<organism evidence="6 7">
    <name type="scientific">Desulfosarcina widdelii</name>
    <dbReference type="NCBI Taxonomy" id="947919"/>
    <lineage>
        <taxon>Bacteria</taxon>
        <taxon>Pseudomonadati</taxon>
        <taxon>Thermodesulfobacteriota</taxon>
        <taxon>Desulfobacteria</taxon>
        <taxon>Desulfobacterales</taxon>
        <taxon>Desulfosarcinaceae</taxon>
        <taxon>Desulfosarcina</taxon>
    </lineage>
</organism>
<dbReference type="GO" id="GO:0015833">
    <property type="term" value="P:peptide transport"/>
    <property type="evidence" value="ECO:0007669"/>
    <property type="project" value="InterPro"/>
</dbReference>
<dbReference type="PANTHER" id="PTHR43776:SF7">
    <property type="entry name" value="D,D-DIPEPTIDE TRANSPORT ATP-BINDING PROTEIN DDPF-RELATED"/>
    <property type="match status" value="1"/>
</dbReference>
<keyword evidence="7" id="KW-1185">Reference proteome</keyword>
<evidence type="ECO:0000256" key="4">
    <source>
        <dbReference type="ARBA" id="ARBA00022840"/>
    </source>
</evidence>
<gene>
    <name evidence="6" type="ORF">DSCW_66170</name>
</gene>
<evidence type="ECO:0000259" key="5">
    <source>
        <dbReference type="PROSITE" id="PS50893"/>
    </source>
</evidence>
<feature type="domain" description="ABC transporter" evidence="5">
    <location>
        <begin position="12"/>
        <end position="262"/>
    </location>
</feature>
<dbReference type="InterPro" id="IPR013563">
    <property type="entry name" value="Oligopep_ABC_C"/>
</dbReference>
<dbReference type="GO" id="GO:0055085">
    <property type="term" value="P:transmembrane transport"/>
    <property type="evidence" value="ECO:0007669"/>
    <property type="project" value="UniProtKB-ARBA"/>
</dbReference>
<keyword evidence="3" id="KW-0547">Nucleotide-binding</keyword>
<evidence type="ECO:0000313" key="6">
    <source>
        <dbReference type="EMBL" id="BBO79200.1"/>
    </source>
</evidence>
<dbReference type="InterPro" id="IPR003593">
    <property type="entry name" value="AAA+_ATPase"/>
</dbReference>
<name>A0A5K7ZEF2_9BACT</name>
<evidence type="ECO:0000256" key="2">
    <source>
        <dbReference type="ARBA" id="ARBA00022448"/>
    </source>
</evidence>
<dbReference type="Pfam" id="PF08352">
    <property type="entry name" value="oligo_HPY"/>
    <property type="match status" value="1"/>
</dbReference>
<dbReference type="PROSITE" id="PS50893">
    <property type="entry name" value="ABC_TRANSPORTER_2"/>
    <property type="match status" value="1"/>
</dbReference>
<dbReference type="PANTHER" id="PTHR43776">
    <property type="entry name" value="TRANSPORT ATP-BINDING PROTEIN"/>
    <property type="match status" value="1"/>
</dbReference>
<dbReference type="NCBIfam" id="TIGR01727">
    <property type="entry name" value="oligo_HPY"/>
    <property type="match status" value="1"/>
</dbReference>
<dbReference type="Proteomes" id="UP000427769">
    <property type="component" value="Chromosome"/>
</dbReference>
<evidence type="ECO:0000256" key="1">
    <source>
        <dbReference type="ARBA" id="ARBA00005417"/>
    </source>
</evidence>
<dbReference type="OrthoDB" id="9809450at2"/>
<keyword evidence="2" id="KW-0813">Transport</keyword>
<dbReference type="Pfam" id="PF00005">
    <property type="entry name" value="ABC_tran"/>
    <property type="match status" value="1"/>
</dbReference>
<dbReference type="GO" id="GO:0016887">
    <property type="term" value="F:ATP hydrolysis activity"/>
    <property type="evidence" value="ECO:0007669"/>
    <property type="project" value="InterPro"/>
</dbReference>
<dbReference type="EMBL" id="AP021875">
    <property type="protein sequence ID" value="BBO79200.1"/>
    <property type="molecule type" value="Genomic_DNA"/>
</dbReference>
<accession>A0A5K7ZEF2</accession>
<dbReference type="InterPro" id="IPR017871">
    <property type="entry name" value="ABC_transporter-like_CS"/>
</dbReference>
<sequence>MTASTQNNEALLQVENLKMHFLIRGGVLRRKVGAVYAVDGVSLSVENGQTLGLVGESGCGKTTVGRCILRLLKPTDGKVIFQGKDLLTAGGSVMRKSRRQLQMIFQDPFESLNARHTVGDILAEPFVIHRMGDDRQRRQSVGELLERVGLSDDARNRFPHEFSGGQRQRIGIARSIALKPKLVVCDEPVSALDVSIQSQILNLLLELQREMGLSYLFIAHDLAVVKHVSDRIAVMYLGRIVEYASAETLYESPLHPYTQALIAAIPDPDPDKRDAPQPVLQGDVPSPIHPPAGCHFHPRCPYARSRCKIETPILTPYPKFGNDHLTACHYAGRLEEK</sequence>
<evidence type="ECO:0000313" key="7">
    <source>
        <dbReference type="Proteomes" id="UP000427769"/>
    </source>
</evidence>
<dbReference type="KEGG" id="dwd:DSCW_66170"/>